<protein>
    <recommendedName>
        <fullName evidence="1">RNase H type-1 domain-containing protein</fullName>
    </recommendedName>
</protein>
<dbReference type="AlphaFoldDB" id="A0A8J5ZA14"/>
<sequence length="147" mass="16615">MARKCFPYRTDVSTQTLLCRYIKGNMLRFRASRVCRDTKGLACLETNGSVKYEDGAAIARGIIIGFNRFLGNCSVLEAELWGILDGLGILIDRGYGVVAVQINNLEVAKAIQERPIGRSNLAFIRRIRYLLAQLDHWSILYISRMDN</sequence>
<evidence type="ECO:0000313" key="2">
    <source>
        <dbReference type="EMBL" id="KAG8502754.1"/>
    </source>
</evidence>
<gene>
    <name evidence="2" type="ORF">CXB51_000640</name>
</gene>
<dbReference type="EMBL" id="JAHUZN010000001">
    <property type="protein sequence ID" value="KAG8502754.1"/>
    <property type="molecule type" value="Genomic_DNA"/>
</dbReference>
<dbReference type="GO" id="GO:0004523">
    <property type="term" value="F:RNA-DNA hybrid ribonuclease activity"/>
    <property type="evidence" value="ECO:0007669"/>
    <property type="project" value="InterPro"/>
</dbReference>
<dbReference type="Pfam" id="PF13456">
    <property type="entry name" value="RVT_3"/>
    <property type="match status" value="1"/>
</dbReference>
<dbReference type="InterPro" id="IPR002156">
    <property type="entry name" value="RNaseH_domain"/>
</dbReference>
<keyword evidence="3" id="KW-1185">Reference proteome</keyword>
<proteinExistence type="predicted"/>
<evidence type="ECO:0000259" key="1">
    <source>
        <dbReference type="Pfam" id="PF13456"/>
    </source>
</evidence>
<dbReference type="PANTHER" id="PTHR47723:SF19">
    <property type="entry name" value="POLYNUCLEOTIDYL TRANSFERASE, RIBONUCLEASE H-LIKE SUPERFAMILY PROTEIN"/>
    <property type="match status" value="1"/>
</dbReference>
<accession>A0A8J5ZA14</accession>
<dbReference type="InterPro" id="IPR053151">
    <property type="entry name" value="RNase_H-like"/>
</dbReference>
<dbReference type="Proteomes" id="UP000701853">
    <property type="component" value="Chromosome 1"/>
</dbReference>
<feature type="domain" description="RNase H type-1" evidence="1">
    <location>
        <begin position="64"/>
        <end position="147"/>
    </location>
</feature>
<name>A0A8J5ZA14_9ROSI</name>
<dbReference type="PANTHER" id="PTHR47723">
    <property type="entry name" value="OS05G0353850 PROTEIN"/>
    <property type="match status" value="1"/>
</dbReference>
<comment type="caution">
    <text evidence="2">The sequence shown here is derived from an EMBL/GenBank/DDBJ whole genome shotgun (WGS) entry which is preliminary data.</text>
</comment>
<organism evidence="2 3">
    <name type="scientific">Gossypium anomalum</name>
    <dbReference type="NCBI Taxonomy" id="47600"/>
    <lineage>
        <taxon>Eukaryota</taxon>
        <taxon>Viridiplantae</taxon>
        <taxon>Streptophyta</taxon>
        <taxon>Embryophyta</taxon>
        <taxon>Tracheophyta</taxon>
        <taxon>Spermatophyta</taxon>
        <taxon>Magnoliopsida</taxon>
        <taxon>eudicotyledons</taxon>
        <taxon>Gunneridae</taxon>
        <taxon>Pentapetalae</taxon>
        <taxon>rosids</taxon>
        <taxon>malvids</taxon>
        <taxon>Malvales</taxon>
        <taxon>Malvaceae</taxon>
        <taxon>Malvoideae</taxon>
        <taxon>Gossypium</taxon>
    </lineage>
</organism>
<dbReference type="OrthoDB" id="1306280at2759"/>
<reference evidence="2 3" key="1">
    <citation type="journal article" date="2021" name="bioRxiv">
        <title>The Gossypium anomalum genome as a resource for cotton improvement and evolutionary analysis of hybrid incompatibility.</title>
        <authorList>
            <person name="Grover C.E."/>
            <person name="Yuan D."/>
            <person name="Arick M.A."/>
            <person name="Miller E.R."/>
            <person name="Hu G."/>
            <person name="Peterson D.G."/>
            <person name="Wendel J.F."/>
            <person name="Udall J.A."/>
        </authorList>
    </citation>
    <scope>NUCLEOTIDE SEQUENCE [LARGE SCALE GENOMIC DNA]</scope>
    <source>
        <strain evidence="2">JFW-Udall</strain>
        <tissue evidence="2">Leaf</tissue>
    </source>
</reference>
<evidence type="ECO:0000313" key="3">
    <source>
        <dbReference type="Proteomes" id="UP000701853"/>
    </source>
</evidence>
<dbReference type="GO" id="GO:0003676">
    <property type="term" value="F:nucleic acid binding"/>
    <property type="evidence" value="ECO:0007669"/>
    <property type="project" value="InterPro"/>
</dbReference>